<dbReference type="RefSeq" id="WP_277009564.1">
    <property type="nucleotide sequence ID" value="NZ_JALBUR010000016.1"/>
</dbReference>
<evidence type="ECO:0000256" key="5">
    <source>
        <dbReference type="ARBA" id="ARBA00022801"/>
    </source>
</evidence>
<dbReference type="GO" id="GO:0036220">
    <property type="term" value="F:ITP diphosphatase activity"/>
    <property type="evidence" value="ECO:0007669"/>
    <property type="project" value="UniProtKB-UniRule"/>
</dbReference>
<feature type="active site" description="Proton acceptor" evidence="10">
    <location>
        <position position="73"/>
    </location>
</feature>
<evidence type="ECO:0000256" key="4">
    <source>
        <dbReference type="ARBA" id="ARBA00022741"/>
    </source>
</evidence>
<dbReference type="InterPro" id="IPR029001">
    <property type="entry name" value="ITPase-like_fam"/>
</dbReference>
<dbReference type="GO" id="GO:0046872">
    <property type="term" value="F:metal ion binding"/>
    <property type="evidence" value="ECO:0007669"/>
    <property type="project" value="UniProtKB-KW"/>
</dbReference>
<accession>A0AB35U5X0</accession>
<dbReference type="GO" id="GO:0036222">
    <property type="term" value="F:XTP diphosphatase activity"/>
    <property type="evidence" value="ECO:0007669"/>
    <property type="project" value="UniProtKB-UniRule"/>
</dbReference>
<dbReference type="GO" id="GO:0005829">
    <property type="term" value="C:cytosol"/>
    <property type="evidence" value="ECO:0007669"/>
    <property type="project" value="TreeGrafter"/>
</dbReference>
<dbReference type="PANTHER" id="PTHR11067:SF9">
    <property type="entry name" value="INOSINE TRIPHOSPHATE PYROPHOSPHATASE"/>
    <property type="match status" value="1"/>
</dbReference>
<comment type="similarity">
    <text evidence="1 10 11">Belongs to the HAM1 NTPase family.</text>
</comment>
<gene>
    <name evidence="12" type="ORF">MOZ60_07165</name>
</gene>
<feature type="binding site" evidence="10">
    <location>
        <position position="73"/>
    </location>
    <ligand>
        <name>Mg(2+)</name>
        <dbReference type="ChEBI" id="CHEBI:18420"/>
    </ligand>
</feature>
<comment type="function">
    <text evidence="10">Pyrophosphatase that catalyzes the hydrolysis of nucleoside triphosphates to their monophosphate derivatives, with a high preference for the non-canonical purine nucleotides XTP (xanthosine triphosphate), dITP (deoxyinosine triphosphate) and ITP. Seems to function as a house-cleaning enzyme that removes non-canonical purine nucleotides from the nucleotide pool, thus preventing their incorporation into DNA/RNA and avoiding chromosomal lesions.</text>
</comment>
<name>A0AB35U5X0_9FIRM</name>
<organism evidence="12 13">
    <name type="scientific">Grylomicrobium aquisgranensis</name>
    <dbReference type="NCBI Taxonomy" id="2926318"/>
    <lineage>
        <taxon>Bacteria</taxon>
        <taxon>Bacillati</taxon>
        <taxon>Bacillota</taxon>
        <taxon>Erysipelotrichia</taxon>
        <taxon>Erysipelotrichales</taxon>
        <taxon>Erysipelotrichaceae</taxon>
        <taxon>Grylomicrobium</taxon>
    </lineage>
</organism>
<evidence type="ECO:0000256" key="10">
    <source>
        <dbReference type="HAMAP-Rule" id="MF_01405"/>
    </source>
</evidence>
<keyword evidence="13" id="KW-1185">Reference proteome</keyword>
<comment type="catalytic activity">
    <reaction evidence="10">
        <text>ITP + H2O = IMP + diphosphate + H(+)</text>
        <dbReference type="Rhea" id="RHEA:29399"/>
        <dbReference type="ChEBI" id="CHEBI:15377"/>
        <dbReference type="ChEBI" id="CHEBI:15378"/>
        <dbReference type="ChEBI" id="CHEBI:33019"/>
        <dbReference type="ChEBI" id="CHEBI:58053"/>
        <dbReference type="ChEBI" id="CHEBI:61402"/>
        <dbReference type="EC" id="3.6.1.66"/>
    </reaction>
</comment>
<dbReference type="GO" id="GO:0017111">
    <property type="term" value="F:ribonucleoside triphosphate phosphatase activity"/>
    <property type="evidence" value="ECO:0007669"/>
    <property type="project" value="InterPro"/>
</dbReference>
<evidence type="ECO:0000256" key="3">
    <source>
        <dbReference type="ARBA" id="ARBA00022723"/>
    </source>
</evidence>
<reference evidence="12 13" key="1">
    <citation type="submission" date="2022-03" db="EMBL/GenBank/DDBJ databases">
        <title>Novel taxa within the pig intestine.</title>
        <authorList>
            <person name="Wylensek D."/>
            <person name="Bishof K."/>
            <person name="Afrizal A."/>
            <person name="Clavel T."/>
        </authorList>
    </citation>
    <scope>NUCLEOTIDE SEQUENCE [LARGE SCALE GENOMIC DNA]</scope>
    <source>
        <strain evidence="12 13">CLA-KB-P133</strain>
    </source>
</reference>
<evidence type="ECO:0000256" key="8">
    <source>
        <dbReference type="ARBA" id="ARBA00051875"/>
    </source>
</evidence>
<comment type="catalytic activity">
    <reaction evidence="8 10">
        <text>dITP + H2O = dIMP + diphosphate + H(+)</text>
        <dbReference type="Rhea" id="RHEA:28342"/>
        <dbReference type="ChEBI" id="CHEBI:15377"/>
        <dbReference type="ChEBI" id="CHEBI:15378"/>
        <dbReference type="ChEBI" id="CHEBI:33019"/>
        <dbReference type="ChEBI" id="CHEBI:61194"/>
        <dbReference type="ChEBI" id="CHEBI:61382"/>
        <dbReference type="EC" id="3.6.1.66"/>
    </reaction>
</comment>
<keyword evidence="3 10" id="KW-0479">Metal-binding</keyword>
<comment type="caution">
    <text evidence="12">The sequence shown here is derived from an EMBL/GenBank/DDBJ whole genome shotgun (WGS) entry which is preliminary data.</text>
</comment>
<dbReference type="EC" id="3.6.1.66" evidence="10"/>
<dbReference type="GO" id="GO:0000166">
    <property type="term" value="F:nucleotide binding"/>
    <property type="evidence" value="ECO:0007669"/>
    <property type="project" value="UniProtKB-KW"/>
</dbReference>
<proteinExistence type="inferred from homology"/>
<dbReference type="CDD" id="cd00515">
    <property type="entry name" value="HAM1"/>
    <property type="match status" value="1"/>
</dbReference>
<sequence length="199" mass="22455">MSEEKVIVVASTNKGKIREFEQMLNPRGYIVKSLADFPDMPEIEENGTTFEENAVIKADAVTRRYGIMAIADDSGLCIDAFGGEPGVHSARYLGHDTPYDYKNKVILERMANETNRGCHYTCAIAVTRPNQKPVVFSEICECEITREPKGENGFGYDPIVYYPPLHKTMAEMTKEEKNSISHRGKAVSKLEKWLDEEKL</sequence>
<evidence type="ECO:0000256" key="7">
    <source>
        <dbReference type="ARBA" id="ARBA00023080"/>
    </source>
</evidence>
<dbReference type="InterPro" id="IPR020922">
    <property type="entry name" value="dITP/XTP_pyrophosphatase"/>
</dbReference>
<evidence type="ECO:0000256" key="6">
    <source>
        <dbReference type="ARBA" id="ARBA00022842"/>
    </source>
</evidence>
<keyword evidence="6 10" id="KW-0460">Magnesium</keyword>
<dbReference type="AlphaFoldDB" id="A0AB35U5X0"/>
<dbReference type="HAMAP" id="MF_01405">
    <property type="entry name" value="Non_canon_purine_NTPase"/>
    <property type="match status" value="1"/>
</dbReference>
<comment type="catalytic activity">
    <reaction evidence="9 10">
        <text>XTP + H2O = XMP + diphosphate + H(+)</text>
        <dbReference type="Rhea" id="RHEA:28610"/>
        <dbReference type="ChEBI" id="CHEBI:15377"/>
        <dbReference type="ChEBI" id="CHEBI:15378"/>
        <dbReference type="ChEBI" id="CHEBI:33019"/>
        <dbReference type="ChEBI" id="CHEBI:57464"/>
        <dbReference type="ChEBI" id="CHEBI:61314"/>
        <dbReference type="EC" id="3.6.1.66"/>
    </reaction>
</comment>
<dbReference type="FunFam" id="3.90.950.10:FF:000001">
    <property type="entry name" value="dITP/XTP pyrophosphatase"/>
    <property type="match status" value="1"/>
</dbReference>
<feature type="binding site" evidence="10">
    <location>
        <begin position="11"/>
        <end position="16"/>
    </location>
    <ligand>
        <name>substrate</name>
    </ligand>
</feature>
<feature type="binding site" evidence="10">
    <location>
        <begin position="182"/>
        <end position="183"/>
    </location>
    <ligand>
        <name>substrate</name>
    </ligand>
</feature>
<feature type="binding site" evidence="10">
    <location>
        <position position="177"/>
    </location>
    <ligand>
        <name>substrate</name>
    </ligand>
</feature>
<keyword evidence="4 10" id="KW-0547">Nucleotide-binding</keyword>
<comment type="subunit">
    <text evidence="2 10">Homodimer.</text>
</comment>
<dbReference type="NCBIfam" id="TIGR00042">
    <property type="entry name" value="RdgB/HAM1 family non-canonical purine NTP pyrophosphatase"/>
    <property type="match status" value="1"/>
</dbReference>
<dbReference type="EMBL" id="JALBUR010000016">
    <property type="protein sequence ID" value="MDX8419872.1"/>
    <property type="molecule type" value="Genomic_DNA"/>
</dbReference>
<dbReference type="Proteomes" id="UP001286174">
    <property type="component" value="Unassembled WGS sequence"/>
</dbReference>
<dbReference type="SUPFAM" id="SSF52972">
    <property type="entry name" value="ITPase-like"/>
    <property type="match status" value="1"/>
</dbReference>
<keyword evidence="5 10" id="KW-0378">Hydrolase</keyword>
<dbReference type="NCBIfam" id="NF011397">
    <property type="entry name" value="PRK14822.1"/>
    <property type="match status" value="1"/>
</dbReference>
<protein>
    <recommendedName>
        <fullName evidence="10">dITP/XTP pyrophosphatase</fullName>
        <ecNumber evidence="10">3.6.1.66</ecNumber>
    </recommendedName>
    <alternativeName>
        <fullName evidence="10">Non-canonical purine NTP pyrophosphatase</fullName>
    </alternativeName>
    <alternativeName>
        <fullName evidence="10">Non-standard purine NTP pyrophosphatase</fullName>
    </alternativeName>
    <alternativeName>
        <fullName evidence="10">Nucleoside-triphosphate diphosphatase</fullName>
    </alternativeName>
    <alternativeName>
        <fullName evidence="10">Nucleoside-triphosphate pyrophosphatase</fullName>
        <shortName evidence="10">NTPase</shortName>
    </alternativeName>
</protein>
<comment type="cofactor">
    <cofactor evidence="10">
        <name>Mg(2+)</name>
        <dbReference type="ChEBI" id="CHEBI:18420"/>
    </cofactor>
    <text evidence="10">Binds 1 Mg(2+) ion per subunit.</text>
</comment>
<dbReference type="GO" id="GO:0009146">
    <property type="term" value="P:purine nucleoside triphosphate catabolic process"/>
    <property type="evidence" value="ECO:0007669"/>
    <property type="project" value="UniProtKB-UniRule"/>
</dbReference>
<dbReference type="InterPro" id="IPR002637">
    <property type="entry name" value="RdgB/HAM1"/>
</dbReference>
<evidence type="ECO:0000256" key="2">
    <source>
        <dbReference type="ARBA" id="ARBA00011738"/>
    </source>
</evidence>
<evidence type="ECO:0000256" key="11">
    <source>
        <dbReference type="RuleBase" id="RU003781"/>
    </source>
</evidence>
<evidence type="ECO:0000256" key="1">
    <source>
        <dbReference type="ARBA" id="ARBA00008023"/>
    </source>
</evidence>
<feature type="binding site" evidence="10">
    <location>
        <position position="74"/>
    </location>
    <ligand>
        <name>substrate</name>
    </ligand>
</feature>
<feature type="binding site" evidence="10">
    <location>
        <position position="44"/>
    </location>
    <ligand>
        <name>Mg(2+)</name>
        <dbReference type="ChEBI" id="CHEBI:18420"/>
    </ligand>
</feature>
<dbReference type="Gene3D" id="3.90.950.10">
    <property type="match status" value="1"/>
</dbReference>
<dbReference type="GO" id="GO:0009117">
    <property type="term" value="P:nucleotide metabolic process"/>
    <property type="evidence" value="ECO:0007669"/>
    <property type="project" value="UniProtKB-KW"/>
</dbReference>
<dbReference type="PANTHER" id="PTHR11067">
    <property type="entry name" value="INOSINE TRIPHOSPHATE PYROPHOSPHATASE/HAM1 PROTEIN"/>
    <property type="match status" value="1"/>
</dbReference>
<dbReference type="Pfam" id="PF01725">
    <property type="entry name" value="Ham1p_like"/>
    <property type="match status" value="1"/>
</dbReference>
<evidence type="ECO:0000313" key="12">
    <source>
        <dbReference type="EMBL" id="MDX8419872.1"/>
    </source>
</evidence>
<evidence type="ECO:0000313" key="13">
    <source>
        <dbReference type="Proteomes" id="UP001286174"/>
    </source>
</evidence>
<keyword evidence="7 10" id="KW-0546">Nucleotide metabolism</keyword>
<evidence type="ECO:0000256" key="9">
    <source>
        <dbReference type="ARBA" id="ARBA00052017"/>
    </source>
</evidence>
<dbReference type="GO" id="GO:0035870">
    <property type="term" value="F:dITP diphosphatase activity"/>
    <property type="evidence" value="ECO:0007669"/>
    <property type="project" value="UniProtKB-UniRule"/>
</dbReference>
<feature type="binding site" evidence="10">
    <location>
        <begin position="154"/>
        <end position="157"/>
    </location>
    <ligand>
        <name>substrate</name>
    </ligand>
</feature>